<feature type="region of interest" description="Disordered" evidence="5">
    <location>
        <begin position="1370"/>
        <end position="1389"/>
    </location>
</feature>
<dbReference type="GO" id="GO:0005654">
    <property type="term" value="C:nucleoplasm"/>
    <property type="evidence" value="ECO:0007669"/>
    <property type="project" value="TreeGrafter"/>
</dbReference>
<reference evidence="8" key="1">
    <citation type="submission" date="2012-01" db="EMBL/GenBank/DDBJ databases">
        <title>The Genome Sequence of Oreochromis niloticus (Nile Tilapia).</title>
        <authorList>
            <consortium name="Broad Institute Genome Assembly Team"/>
            <consortium name="Broad Institute Sequencing Platform"/>
            <person name="Di Palma F."/>
            <person name="Johnson J."/>
            <person name="Lander E.S."/>
            <person name="Lindblad-Toh K."/>
        </authorList>
    </citation>
    <scope>NUCLEOTIDE SEQUENCE [LARGE SCALE GENOMIC DNA]</scope>
</reference>
<keyword evidence="8" id="KW-1185">Reference proteome</keyword>
<feature type="compositionally biased region" description="Polar residues" evidence="5">
    <location>
        <begin position="1306"/>
        <end position="1326"/>
    </location>
</feature>
<dbReference type="GO" id="GO:0016514">
    <property type="term" value="C:SWI/SNF complex"/>
    <property type="evidence" value="ECO:0007669"/>
    <property type="project" value="InterPro"/>
</dbReference>
<name>I3KRB4_ORENI</name>
<evidence type="ECO:0000256" key="4">
    <source>
        <dbReference type="ARBA" id="ARBA00023242"/>
    </source>
</evidence>
<reference evidence="7" key="2">
    <citation type="submission" date="2025-08" db="UniProtKB">
        <authorList>
            <consortium name="Ensembl"/>
        </authorList>
    </citation>
    <scope>IDENTIFICATION</scope>
</reference>
<feature type="compositionally biased region" description="Polar residues" evidence="5">
    <location>
        <begin position="973"/>
        <end position="992"/>
    </location>
</feature>
<feature type="compositionally biased region" description="Low complexity" evidence="5">
    <location>
        <begin position="254"/>
        <end position="268"/>
    </location>
</feature>
<dbReference type="Gene3D" id="1.10.150.60">
    <property type="entry name" value="ARID DNA-binding domain"/>
    <property type="match status" value="1"/>
</dbReference>
<feature type="compositionally biased region" description="Gly residues" evidence="5">
    <location>
        <begin position="1043"/>
        <end position="1057"/>
    </location>
</feature>
<feature type="compositionally biased region" description="Low complexity" evidence="5">
    <location>
        <begin position="1229"/>
        <end position="1239"/>
    </location>
</feature>
<feature type="region of interest" description="Disordered" evidence="5">
    <location>
        <begin position="1"/>
        <end position="51"/>
    </location>
</feature>
<organism evidence="7 8">
    <name type="scientific">Oreochromis niloticus</name>
    <name type="common">Nile tilapia</name>
    <name type="synonym">Tilapia nilotica</name>
    <dbReference type="NCBI Taxonomy" id="8128"/>
    <lineage>
        <taxon>Eukaryota</taxon>
        <taxon>Metazoa</taxon>
        <taxon>Chordata</taxon>
        <taxon>Craniata</taxon>
        <taxon>Vertebrata</taxon>
        <taxon>Euteleostomi</taxon>
        <taxon>Actinopterygii</taxon>
        <taxon>Neopterygii</taxon>
        <taxon>Teleostei</taxon>
        <taxon>Neoteleostei</taxon>
        <taxon>Acanthomorphata</taxon>
        <taxon>Ovalentaria</taxon>
        <taxon>Cichlomorphae</taxon>
        <taxon>Cichliformes</taxon>
        <taxon>Cichlidae</taxon>
        <taxon>African cichlids</taxon>
        <taxon>Pseudocrenilabrinae</taxon>
        <taxon>Oreochromini</taxon>
        <taxon>Oreochromis</taxon>
    </lineage>
</organism>
<feature type="compositionally biased region" description="Polar residues" evidence="5">
    <location>
        <begin position="1005"/>
        <end position="1017"/>
    </location>
</feature>
<dbReference type="SMART" id="SM00501">
    <property type="entry name" value="BRIGHT"/>
    <property type="match status" value="1"/>
</dbReference>
<dbReference type="GeneTree" id="ENSGT00940000155634"/>
<keyword evidence="4" id="KW-0539">Nucleus</keyword>
<dbReference type="PANTHER" id="PTHR12656:SF11">
    <property type="entry name" value="AT-RICH INTERACTIVE DOMAIN-CONTAINING PROTEIN 1B"/>
    <property type="match status" value="1"/>
</dbReference>
<feature type="compositionally biased region" description="Low complexity" evidence="5">
    <location>
        <begin position="765"/>
        <end position="780"/>
    </location>
</feature>
<dbReference type="GO" id="GO:0035176">
    <property type="term" value="P:social behavior"/>
    <property type="evidence" value="ECO:0007669"/>
    <property type="project" value="Ensembl"/>
</dbReference>
<feature type="compositionally biased region" description="Low complexity" evidence="5">
    <location>
        <begin position="562"/>
        <end position="573"/>
    </location>
</feature>
<keyword evidence="2" id="KW-0597">Phosphoprotein</keyword>
<comment type="subcellular location">
    <subcellularLocation>
        <location evidence="1">Nucleus</location>
    </subcellularLocation>
</comment>
<feature type="region of interest" description="Disordered" evidence="5">
    <location>
        <begin position="1574"/>
        <end position="1633"/>
    </location>
</feature>
<dbReference type="Proteomes" id="UP000005207">
    <property type="component" value="Linkage group LG15"/>
</dbReference>
<feature type="compositionally biased region" description="Polar residues" evidence="5">
    <location>
        <begin position="733"/>
        <end position="744"/>
    </location>
</feature>
<feature type="compositionally biased region" description="Polar residues" evidence="5">
    <location>
        <begin position="576"/>
        <end position="587"/>
    </location>
</feature>
<evidence type="ECO:0000313" key="7">
    <source>
        <dbReference type="Ensembl" id="ENSONIP00000023659.2"/>
    </source>
</evidence>
<gene>
    <name evidence="7" type="primary">ARID1B</name>
    <name evidence="7" type="synonym">arid1b</name>
</gene>
<feature type="region of interest" description="Disordered" evidence="5">
    <location>
        <begin position="943"/>
        <end position="1062"/>
    </location>
</feature>
<dbReference type="Gene3D" id="1.25.10.10">
    <property type="entry name" value="Leucine-rich Repeat Variant"/>
    <property type="match status" value="1"/>
</dbReference>
<dbReference type="PROSITE" id="PS51011">
    <property type="entry name" value="ARID"/>
    <property type="match status" value="1"/>
</dbReference>
<dbReference type="InterPro" id="IPR036431">
    <property type="entry name" value="ARID_dom_sf"/>
</dbReference>
<dbReference type="InterPro" id="IPR011989">
    <property type="entry name" value="ARM-like"/>
</dbReference>
<dbReference type="PANTHER" id="PTHR12656">
    <property type="entry name" value="BRG-1 ASSOCIATED FACTOR 250 BAF250"/>
    <property type="match status" value="1"/>
</dbReference>
<feature type="compositionally biased region" description="Pro residues" evidence="5">
    <location>
        <begin position="433"/>
        <end position="461"/>
    </location>
</feature>
<feature type="region of interest" description="Disordered" evidence="5">
    <location>
        <begin position="93"/>
        <end position="164"/>
    </location>
</feature>
<dbReference type="InterPro" id="IPR021906">
    <property type="entry name" value="BAF250/Osa"/>
</dbReference>
<feature type="compositionally biased region" description="Low complexity" evidence="5">
    <location>
        <begin position="33"/>
        <end position="49"/>
    </location>
</feature>
<dbReference type="SMART" id="SM01014">
    <property type="entry name" value="ARID"/>
    <property type="match status" value="1"/>
</dbReference>
<evidence type="ECO:0000256" key="1">
    <source>
        <dbReference type="ARBA" id="ARBA00004123"/>
    </source>
</evidence>
<dbReference type="GO" id="GO:0071565">
    <property type="term" value="C:nBAF complex"/>
    <property type="evidence" value="ECO:0007669"/>
    <property type="project" value="TreeGrafter"/>
</dbReference>
<protein>
    <submittedName>
        <fullName evidence="7">AT-rich interactive domain 1B</fullName>
    </submittedName>
</protein>
<feature type="region of interest" description="Disordered" evidence="5">
    <location>
        <begin position="1199"/>
        <end position="1355"/>
    </location>
</feature>
<reference evidence="7" key="3">
    <citation type="submission" date="2025-09" db="UniProtKB">
        <authorList>
            <consortium name="Ensembl"/>
        </authorList>
    </citation>
    <scope>IDENTIFICATION</scope>
</reference>
<dbReference type="GO" id="GO:0006357">
    <property type="term" value="P:regulation of transcription by RNA polymerase II"/>
    <property type="evidence" value="ECO:0007669"/>
    <property type="project" value="TreeGrafter"/>
</dbReference>
<dbReference type="GO" id="GO:0006338">
    <property type="term" value="P:chromatin remodeling"/>
    <property type="evidence" value="ECO:0007669"/>
    <property type="project" value="InterPro"/>
</dbReference>
<dbReference type="SUPFAM" id="SSF46774">
    <property type="entry name" value="ARID-like"/>
    <property type="match status" value="1"/>
</dbReference>
<dbReference type="GO" id="GO:0045893">
    <property type="term" value="P:positive regulation of DNA-templated transcription"/>
    <property type="evidence" value="ECO:0007669"/>
    <property type="project" value="TreeGrafter"/>
</dbReference>
<feature type="compositionally biased region" description="Polar residues" evidence="5">
    <location>
        <begin position="328"/>
        <end position="339"/>
    </location>
</feature>
<dbReference type="InterPro" id="IPR033388">
    <property type="entry name" value="BAF250_C"/>
</dbReference>
<feature type="compositionally biased region" description="Gly residues" evidence="5">
    <location>
        <begin position="712"/>
        <end position="731"/>
    </location>
</feature>
<feature type="compositionally biased region" description="Acidic residues" evidence="5">
    <location>
        <begin position="102"/>
        <end position="112"/>
    </location>
</feature>
<feature type="domain" description="ARID" evidence="6">
    <location>
        <begin position="850"/>
        <end position="941"/>
    </location>
</feature>
<dbReference type="OMA" id="HPGHNGP"/>
<feature type="compositionally biased region" description="Polar residues" evidence="5">
    <location>
        <begin position="119"/>
        <end position="137"/>
    </location>
</feature>
<feature type="compositionally biased region" description="Low complexity" evidence="5">
    <location>
        <begin position="674"/>
        <end position="711"/>
    </location>
</feature>
<dbReference type="InParanoid" id="I3KRB4"/>
<dbReference type="InterPro" id="IPR016024">
    <property type="entry name" value="ARM-type_fold"/>
</dbReference>
<sequence>MLSGHPVKTLGICGGAGAATGGAGPPQPPPPSSSSSSSSASSSHQTPPSFSQLVQQLHFQLQTHQNTNNNNTISTISSSIQQHGCTANILQEGSSRAQELNQSEEEEEEEERMDARLGSATSSTDNNPPPTGTSSEFNHYYGNGRGGPSFDQHGGQQSPGTGVRAARSVLSTMDQVHNSHEGYSNNSPYNHYPNYRPGYGNSGYGGMMSPSRQGNNLLGPGSSGAGSAAANHSKAAMTASSSPAGGGGGGGGFQRFPGQGQQQQPQQQHPSGATPTLNQLLTSPSPMMRGYGGGYPDYNNPAQQQPSMGLAKDMGSQYGSGAHGWGGQQRNHPTMSPGNPGQGGGRAQVPPMDPMAMKRSQLYGMSTNPYSQQQGAPYPGQPYGSPTPHRYPMGMSSRGQLGMGGMQYPQQQMGSQYGQQQQQQNMSGYCQPGQPPYFSPPQQQPAAPSQPPYMQPRPLPQQVPQEAYGGRGQSAAMTPGKPNHEEMSLSQQERPSSLPDLSGSIDDLPTGTEAVVSSGGSGSSSAQGDQGTPARSPFSPHVSPRLPPPPRTGPSPSPSPSPAGSGSQSRSGPLSPATSGPGSQMPPQVSGPGPDVGPHSSQSAMTQDRGFPSTMQRSTSGSQFGPQHSSSSMTPHPGPGGPMHHSSYQQAGHSYGQYGPPGNYPRPPHYGGTPSANYSGPGPGPGSSLANSLGLNASSPMHGQGPSTPAGRGPGPGPGVGGRPYPAGGGTLAPTSPSMPQATGQGMGPPGPNASCKPPEVVPTTGPGANSSSAPSTAANQSRTTTAHSVCPSPHPLPMSPSSASLSSCHGEDSDGISSPAWLRTPSSPKPSVATMTNEKITRLYEMGSEPERKLWVDRYLSFMDERGTPVPNLPAVGKKPLDLCRLYLAVRDIGGLAMVNKNKKWRELSSLLNVGTSSSSASSLKKQYIQYLFAYECKMERGEEPPPEAAGPAGDAKKPPSLQAKIQPPSPANSGSLQGPNTPQSSSSSLTEAPGDLKPPTPASTPHSHMGSQPGNRSVGGVSVQDPFSEGSDPAFHSKRGLGPGGAPYQQGGGPGDPMRMHYDANKDPYGGVRKGPGPGEAFSPGQMPSGGAMQDMYPRGPPSGPLAGMGPRPQYPYGSGYDFLCRLFRHGHDGYGQQYPHSMAYSSHQPLYPQQQGYKRPMEGMYPPAKRHEGEAFGVQQYGSQQPDMFPVYGGGGGGYMGPERRPIQGQYPYPYSRDRQGPPQHSMMSSGPAAVSGGPGEVPQANMWHPRTDMGYTYSRQGQGPAYRGDEQEGRAPQDGQWAPGHPSQRQPPYPPTLQQPPASFQATPTIPNHVTRSHSPSTFPRPMGSSLSPNSAPYLPSMKKPPVPVPTSQAVPLINREVSFPHGSVEATPPKLKPRRRLTAKDTGTPEAWRVMMSLKSGLLAESTWALDTINILLYDDSTVGSFSLPQLPGFLELIVEFYRRCLIQIFGILEEYEVGTERQGSLLGPLSEEEEVTEELPEEVKEPVVKEEAQVKEEEHQEQAEACLQQASKYDKLPIRVETGDGWEEVEERWAKLNRPNGFISGLLHWKAGGGDSTTHILTHFESRTGDFAPLHPPEWEEKAEGQEGERGKEELGGGEERKQPDRGEGQDSQAQSPISQLEDEPRCWDEAPLSTAEPWQDALAKRCVCISNIVRGLSFVPGNDAVLSRHPGLVLILGRLVLLHHRHPRRKRTPPTYQREEEQGLACSRDEWWWDCLAALRENTLVTLANISGQLDLSLYPESICLPILDGLLHWMVCPSAEAQDPFSTMGGFSSLTPQRLVLECLCKLSIKDCNVDLLLATPPFSRQQKLFSTLVRLVGERKSQVCREMAVAVLSNLAQGDPTAARAVAQQKGSVGTLIGFLEDCVAMAQYQQNPHSLLHTAAPPEPPSINMMCRAAKALLAMARVEENRTEFVLYESRLLDISLSSALNSSVAAIMCEVLFKIGHS</sequence>
<dbReference type="InterPro" id="IPR001606">
    <property type="entry name" value="ARID_dom"/>
</dbReference>
<feature type="compositionally biased region" description="Low complexity" evidence="5">
    <location>
        <begin position="369"/>
        <end position="386"/>
    </location>
</feature>
<feature type="compositionally biased region" description="Gly residues" evidence="5">
    <location>
        <begin position="244"/>
        <end position="253"/>
    </location>
</feature>
<feature type="compositionally biased region" description="Polar residues" evidence="5">
    <location>
        <begin position="1616"/>
        <end position="1625"/>
    </location>
</feature>
<feature type="compositionally biased region" description="Pro residues" evidence="5">
    <location>
        <begin position="545"/>
        <end position="561"/>
    </location>
</feature>
<feature type="compositionally biased region" description="Low complexity" evidence="5">
    <location>
        <begin position="225"/>
        <end position="240"/>
    </location>
</feature>
<evidence type="ECO:0000256" key="3">
    <source>
        <dbReference type="ARBA" id="ARBA00022853"/>
    </source>
</evidence>
<feature type="compositionally biased region" description="Pro residues" evidence="5">
    <location>
        <begin position="1293"/>
        <end position="1302"/>
    </location>
</feature>
<feature type="region of interest" description="Disordered" evidence="5">
    <location>
        <begin position="203"/>
        <end position="834"/>
    </location>
</feature>
<dbReference type="GO" id="GO:0035060">
    <property type="term" value="C:brahma complex"/>
    <property type="evidence" value="ECO:0007669"/>
    <property type="project" value="InterPro"/>
</dbReference>
<dbReference type="Pfam" id="PF01388">
    <property type="entry name" value="ARID"/>
    <property type="match status" value="1"/>
</dbReference>
<keyword evidence="3" id="KW-0156">Chromatin regulator</keyword>
<dbReference type="SUPFAM" id="SSF48371">
    <property type="entry name" value="ARM repeat"/>
    <property type="match status" value="1"/>
</dbReference>
<evidence type="ECO:0000256" key="5">
    <source>
        <dbReference type="SAM" id="MobiDB-lite"/>
    </source>
</evidence>
<dbReference type="GO" id="GO:0003677">
    <property type="term" value="F:DNA binding"/>
    <property type="evidence" value="ECO:0007669"/>
    <property type="project" value="InterPro"/>
</dbReference>
<evidence type="ECO:0000256" key="2">
    <source>
        <dbReference type="ARBA" id="ARBA00022553"/>
    </source>
</evidence>
<proteinExistence type="predicted"/>
<dbReference type="Ensembl" id="ENSONIT00000023680.2">
    <property type="protein sequence ID" value="ENSONIP00000023659.2"/>
    <property type="gene ID" value="ENSONIG00000018791.2"/>
</dbReference>
<dbReference type="GO" id="GO:0036269">
    <property type="term" value="P:swimming behavior"/>
    <property type="evidence" value="ECO:0007669"/>
    <property type="project" value="Ensembl"/>
</dbReference>
<dbReference type="Pfam" id="PF12031">
    <property type="entry name" value="BAF250_C"/>
    <property type="match status" value="1"/>
</dbReference>
<evidence type="ECO:0000259" key="6">
    <source>
        <dbReference type="PROSITE" id="PS51011"/>
    </source>
</evidence>
<accession>I3KRB4</accession>
<dbReference type="GO" id="GO:0031491">
    <property type="term" value="F:nucleosome binding"/>
    <property type="evidence" value="ECO:0007669"/>
    <property type="project" value="TreeGrafter"/>
</dbReference>
<feature type="compositionally biased region" description="Polar residues" evidence="5">
    <location>
        <begin position="613"/>
        <end position="627"/>
    </location>
</feature>
<feature type="compositionally biased region" description="Gly residues" evidence="5">
    <location>
        <begin position="12"/>
        <end position="24"/>
    </location>
</feature>
<feature type="compositionally biased region" description="Basic and acidic residues" evidence="5">
    <location>
        <begin position="1583"/>
        <end position="1615"/>
    </location>
</feature>
<evidence type="ECO:0000313" key="8">
    <source>
        <dbReference type="Proteomes" id="UP000005207"/>
    </source>
</evidence>
<feature type="compositionally biased region" description="Polar residues" evidence="5">
    <location>
        <begin position="269"/>
        <end position="285"/>
    </location>
</feature>
<feature type="compositionally biased region" description="Low complexity" evidence="5">
    <location>
        <begin position="406"/>
        <end position="432"/>
    </location>
</feature>